<keyword evidence="1" id="KW-0472">Membrane</keyword>
<evidence type="ECO:0000256" key="1">
    <source>
        <dbReference type="SAM" id="Phobius"/>
    </source>
</evidence>
<keyword evidence="4" id="KW-1185">Reference proteome</keyword>
<organism evidence="3 4">
    <name type="scientific">Terrabacter terrae</name>
    <dbReference type="NCBI Taxonomy" id="318434"/>
    <lineage>
        <taxon>Bacteria</taxon>
        <taxon>Bacillati</taxon>
        <taxon>Actinomycetota</taxon>
        <taxon>Actinomycetes</taxon>
        <taxon>Micrococcales</taxon>
        <taxon>Intrasporangiaceae</taxon>
        <taxon>Terrabacter</taxon>
    </lineage>
</organism>
<proteinExistence type="predicted"/>
<sequence length="177" mass="18531">MSTSRFPSVVDDVTVRLIAAVVLAVGIIALATQQWWLYAVLAVDFSLRAALGPSASPVARLVQRWIRPAVSAPKRPTAGPPKRFAAAIGAVMTVAATALWVVSLVTGSSAALTAVVVIGVIMVLFPALESVLGICVGCILFGLLMRVGLVPEEVCVECADITKRRERLLAERAGKAA</sequence>
<dbReference type="EMBL" id="BAAANB010000157">
    <property type="protein sequence ID" value="GAA1503588.1"/>
    <property type="molecule type" value="Genomic_DNA"/>
</dbReference>
<dbReference type="InterPro" id="IPR025508">
    <property type="entry name" value="DUF4395"/>
</dbReference>
<keyword evidence="1" id="KW-0812">Transmembrane</keyword>
<gene>
    <name evidence="3" type="ORF">GCM10009740_39250</name>
</gene>
<feature type="transmembrane region" description="Helical" evidence="1">
    <location>
        <begin position="111"/>
        <end position="144"/>
    </location>
</feature>
<accession>A0ABN1ZSS1</accession>
<evidence type="ECO:0000259" key="2">
    <source>
        <dbReference type="Pfam" id="PF14340"/>
    </source>
</evidence>
<feature type="transmembrane region" description="Helical" evidence="1">
    <location>
        <begin position="15"/>
        <end position="38"/>
    </location>
</feature>
<reference evidence="3 4" key="1">
    <citation type="journal article" date="2019" name="Int. J. Syst. Evol. Microbiol.">
        <title>The Global Catalogue of Microorganisms (GCM) 10K type strain sequencing project: providing services to taxonomists for standard genome sequencing and annotation.</title>
        <authorList>
            <consortium name="The Broad Institute Genomics Platform"/>
            <consortium name="The Broad Institute Genome Sequencing Center for Infectious Disease"/>
            <person name="Wu L."/>
            <person name="Ma J."/>
        </authorList>
    </citation>
    <scope>NUCLEOTIDE SEQUENCE [LARGE SCALE GENOMIC DNA]</scope>
    <source>
        <strain evidence="3 4">JCM 14283</strain>
    </source>
</reference>
<evidence type="ECO:0000313" key="3">
    <source>
        <dbReference type="EMBL" id="GAA1503588.1"/>
    </source>
</evidence>
<feature type="transmembrane region" description="Helical" evidence="1">
    <location>
        <begin position="84"/>
        <end position="105"/>
    </location>
</feature>
<protein>
    <submittedName>
        <fullName evidence="3">DUF4395 domain-containing protein</fullName>
    </submittedName>
</protein>
<dbReference type="Proteomes" id="UP001501285">
    <property type="component" value="Unassembled WGS sequence"/>
</dbReference>
<evidence type="ECO:0000313" key="4">
    <source>
        <dbReference type="Proteomes" id="UP001501285"/>
    </source>
</evidence>
<dbReference type="Pfam" id="PF14340">
    <property type="entry name" value="DUF4395"/>
    <property type="match status" value="1"/>
</dbReference>
<name>A0ABN1ZSS1_9MICO</name>
<keyword evidence="1" id="KW-1133">Transmembrane helix</keyword>
<dbReference type="RefSeq" id="WP_343994869.1">
    <property type="nucleotide sequence ID" value="NZ_BAAANB010000157.1"/>
</dbReference>
<feature type="domain" description="DUF4395" evidence="2">
    <location>
        <begin position="10"/>
        <end position="146"/>
    </location>
</feature>
<comment type="caution">
    <text evidence="3">The sequence shown here is derived from an EMBL/GenBank/DDBJ whole genome shotgun (WGS) entry which is preliminary data.</text>
</comment>